<dbReference type="KEGG" id="tso:IZ6_09530"/>
<feature type="binding site" evidence="14">
    <location>
        <position position="202"/>
    </location>
    <ligand>
        <name>ATP</name>
        <dbReference type="ChEBI" id="CHEBI:30616"/>
    </ligand>
</feature>
<dbReference type="EMBL" id="AP023361">
    <property type="protein sequence ID" value="BCJ90218.1"/>
    <property type="molecule type" value="Genomic_DNA"/>
</dbReference>
<comment type="similarity">
    <text evidence="2 13">Belongs to the SUA5 family.</text>
</comment>
<dbReference type="InterPro" id="IPR006070">
    <property type="entry name" value="Sua5-like_dom"/>
</dbReference>
<feature type="binding site" evidence="14">
    <location>
        <position position="157"/>
    </location>
    <ligand>
        <name>ATP</name>
        <dbReference type="ChEBI" id="CHEBI:30616"/>
    </ligand>
</feature>
<dbReference type="GO" id="GO:0003725">
    <property type="term" value="F:double-stranded RNA binding"/>
    <property type="evidence" value="ECO:0007669"/>
    <property type="project" value="UniProtKB-UniRule"/>
</dbReference>
<evidence type="ECO:0000256" key="11">
    <source>
        <dbReference type="ARBA" id="ARBA00029774"/>
    </source>
</evidence>
<feature type="binding site" evidence="14">
    <location>
        <position position="67"/>
    </location>
    <ligand>
        <name>ATP</name>
        <dbReference type="ChEBI" id="CHEBI:30616"/>
    </ligand>
</feature>
<dbReference type="NCBIfam" id="TIGR00057">
    <property type="entry name" value="L-threonylcarbamoyladenylate synthase"/>
    <property type="match status" value="1"/>
</dbReference>
<comment type="subcellular location">
    <subcellularLocation>
        <location evidence="1 13">Cytoplasm</location>
    </subcellularLocation>
</comment>
<gene>
    <name evidence="16" type="ORF">IZ6_09530</name>
</gene>
<evidence type="ECO:0000256" key="4">
    <source>
        <dbReference type="ARBA" id="ARBA00015492"/>
    </source>
</evidence>
<dbReference type="InterPro" id="IPR005145">
    <property type="entry name" value="Sua5_C"/>
</dbReference>
<keyword evidence="10 13" id="KW-0067">ATP-binding</keyword>
<evidence type="ECO:0000256" key="14">
    <source>
        <dbReference type="PIRSR" id="PIRSR004930-1"/>
    </source>
</evidence>
<accession>A0A6S6QUP5</accession>
<keyword evidence="8 13" id="KW-0548">Nucleotidyltransferase</keyword>
<dbReference type="GO" id="GO:0000049">
    <property type="term" value="F:tRNA binding"/>
    <property type="evidence" value="ECO:0007669"/>
    <property type="project" value="TreeGrafter"/>
</dbReference>
<evidence type="ECO:0000256" key="7">
    <source>
        <dbReference type="ARBA" id="ARBA00022694"/>
    </source>
</evidence>
<feature type="binding site" evidence="14">
    <location>
        <position position="40"/>
    </location>
    <ligand>
        <name>L-threonine</name>
        <dbReference type="ChEBI" id="CHEBI:57926"/>
    </ligand>
</feature>
<evidence type="ECO:0000256" key="10">
    <source>
        <dbReference type="ARBA" id="ARBA00022840"/>
    </source>
</evidence>
<feature type="binding site" evidence="14">
    <location>
        <position position="147"/>
    </location>
    <ligand>
        <name>L-threonine</name>
        <dbReference type="ChEBI" id="CHEBI:57926"/>
    </ligand>
</feature>
<dbReference type="InterPro" id="IPR038385">
    <property type="entry name" value="Sua5/YwlC_C"/>
</dbReference>
<feature type="binding site" evidence="14">
    <location>
        <position position="187"/>
    </location>
    <ligand>
        <name>L-threonine</name>
        <dbReference type="ChEBI" id="CHEBI:57926"/>
    </ligand>
</feature>
<protein>
    <recommendedName>
        <fullName evidence="4 13">Threonylcarbamoyl-AMP synthase</fullName>
        <shortName evidence="13">TC-AMP synthase</shortName>
        <ecNumber evidence="3 13">2.7.7.87</ecNumber>
    </recommendedName>
    <alternativeName>
        <fullName evidence="11 13">L-threonylcarbamoyladenylate synthase</fullName>
    </alternativeName>
</protein>
<dbReference type="GO" id="GO:0005524">
    <property type="term" value="F:ATP binding"/>
    <property type="evidence" value="ECO:0007669"/>
    <property type="project" value="UniProtKB-UniRule"/>
</dbReference>
<dbReference type="RefSeq" id="WP_222876864.1">
    <property type="nucleotide sequence ID" value="NZ_AP023361.1"/>
</dbReference>
<keyword evidence="9 13" id="KW-0547">Nucleotide-binding</keyword>
<evidence type="ECO:0000313" key="17">
    <source>
        <dbReference type="Proteomes" id="UP000515317"/>
    </source>
</evidence>
<comment type="function">
    <text evidence="13">Required for the formation of a threonylcarbamoyl group on adenosine at position 37 (t(6)A37) in tRNAs that read codons beginning with adenine.</text>
</comment>
<dbReference type="Gene3D" id="3.90.870.10">
    <property type="entry name" value="DHBP synthase"/>
    <property type="match status" value="1"/>
</dbReference>
<dbReference type="Pfam" id="PF03481">
    <property type="entry name" value="Sua5_C"/>
    <property type="match status" value="1"/>
</dbReference>
<evidence type="ECO:0000256" key="5">
    <source>
        <dbReference type="ARBA" id="ARBA00022490"/>
    </source>
</evidence>
<keyword evidence="6 13" id="KW-0808">Transferase</keyword>
<dbReference type="AlphaFoldDB" id="A0A6S6QUP5"/>
<dbReference type="GO" id="GO:0005737">
    <property type="term" value="C:cytoplasm"/>
    <property type="evidence" value="ECO:0007669"/>
    <property type="project" value="UniProtKB-SubCell"/>
</dbReference>
<dbReference type="PANTHER" id="PTHR17490">
    <property type="entry name" value="SUA5"/>
    <property type="match status" value="1"/>
</dbReference>
<comment type="catalytic activity">
    <reaction evidence="12 13">
        <text>L-threonine + hydrogencarbonate + ATP = L-threonylcarbamoyladenylate + diphosphate + H2O</text>
        <dbReference type="Rhea" id="RHEA:36407"/>
        <dbReference type="ChEBI" id="CHEBI:15377"/>
        <dbReference type="ChEBI" id="CHEBI:17544"/>
        <dbReference type="ChEBI" id="CHEBI:30616"/>
        <dbReference type="ChEBI" id="CHEBI:33019"/>
        <dbReference type="ChEBI" id="CHEBI:57926"/>
        <dbReference type="ChEBI" id="CHEBI:73682"/>
        <dbReference type="EC" id="2.7.7.87"/>
    </reaction>
</comment>
<dbReference type="InterPro" id="IPR050156">
    <property type="entry name" value="TC-AMP_synthase_SUA5"/>
</dbReference>
<evidence type="ECO:0000256" key="1">
    <source>
        <dbReference type="ARBA" id="ARBA00004496"/>
    </source>
</evidence>
<keyword evidence="17" id="KW-1185">Reference proteome</keyword>
<keyword evidence="7 13" id="KW-0819">tRNA processing</keyword>
<evidence type="ECO:0000256" key="12">
    <source>
        <dbReference type="ARBA" id="ARBA00048366"/>
    </source>
</evidence>
<dbReference type="PIRSF" id="PIRSF004930">
    <property type="entry name" value="Tln_factor_SUA5"/>
    <property type="match status" value="1"/>
</dbReference>
<name>A0A6S6QUP5_9HYPH</name>
<dbReference type="PANTHER" id="PTHR17490:SF16">
    <property type="entry name" value="THREONYLCARBAMOYL-AMP SYNTHASE"/>
    <property type="match status" value="1"/>
</dbReference>
<reference evidence="16 17" key="1">
    <citation type="submission" date="2020-08" db="EMBL/GenBank/DDBJ databases">
        <title>Genome sequence of Rhizobiales bacterium strain IZ6.</title>
        <authorList>
            <person name="Nakai R."/>
            <person name="Naganuma T."/>
        </authorList>
    </citation>
    <scope>NUCLEOTIDE SEQUENCE [LARGE SCALE GENOMIC DNA]</scope>
    <source>
        <strain evidence="16 17">IZ6</strain>
    </source>
</reference>
<evidence type="ECO:0000256" key="9">
    <source>
        <dbReference type="ARBA" id="ARBA00022741"/>
    </source>
</evidence>
<dbReference type="Pfam" id="PF01300">
    <property type="entry name" value="Sua5_yciO_yrdC"/>
    <property type="match status" value="1"/>
</dbReference>
<sequence>MTAPEKAPSVTKILPPTSEALGQASWALASGELVAFPTETVYGLGADARNGVAVAKIFAAKGRPSFNPLIAHTVSLEDARKIGAFDARAEKLGAAFWPGPLTLVVPSTQDCPVHELARAGLPTVAIRVPSHPVAQKLLDEFGAPVVAPSANASGRVSPTSAEHVAHDLAGKVAIIINDGRTEIGVESTVIACLPGEPVRLLRPGGLAREDIERALGEKLAEATEAVQAPGMLAQHYAPNALVRLNAEDVASNEAFLGFGATEPLGGRGIAHLNLSPSGDLSEAAANLFAYLRELDALGPSAIAVAPVPEHGLGEAINDRLKRAAAR</sequence>
<feature type="binding site" evidence="14">
    <location>
        <position position="236"/>
    </location>
    <ligand>
        <name>ATP</name>
        <dbReference type="ChEBI" id="CHEBI:30616"/>
    </ligand>
</feature>
<feature type="binding site" evidence="14">
    <location>
        <position position="123"/>
    </location>
    <ligand>
        <name>ATP</name>
        <dbReference type="ChEBI" id="CHEBI:30616"/>
    </ligand>
</feature>
<dbReference type="FunFam" id="3.90.870.10:FF:000009">
    <property type="entry name" value="Threonylcarbamoyl-AMP synthase, putative"/>
    <property type="match status" value="1"/>
</dbReference>
<evidence type="ECO:0000256" key="2">
    <source>
        <dbReference type="ARBA" id="ARBA00007663"/>
    </source>
</evidence>
<feature type="binding site" evidence="14">
    <location>
        <position position="72"/>
    </location>
    <ligand>
        <name>L-threonine</name>
        <dbReference type="ChEBI" id="CHEBI:57926"/>
    </ligand>
</feature>
<feature type="binding site" evidence="14">
    <location>
        <position position="149"/>
    </location>
    <ligand>
        <name>ATP</name>
        <dbReference type="ChEBI" id="CHEBI:30616"/>
    </ligand>
</feature>
<evidence type="ECO:0000313" key="16">
    <source>
        <dbReference type="EMBL" id="BCJ90218.1"/>
    </source>
</evidence>
<dbReference type="SUPFAM" id="SSF55821">
    <property type="entry name" value="YrdC/RibB"/>
    <property type="match status" value="1"/>
</dbReference>
<organism evidence="16 17">
    <name type="scientific">Terrihabitans soli</name>
    <dbReference type="NCBI Taxonomy" id="708113"/>
    <lineage>
        <taxon>Bacteria</taxon>
        <taxon>Pseudomonadati</taxon>
        <taxon>Pseudomonadota</taxon>
        <taxon>Alphaproteobacteria</taxon>
        <taxon>Hyphomicrobiales</taxon>
        <taxon>Terrihabitans</taxon>
    </lineage>
</organism>
<dbReference type="GO" id="GO:0006450">
    <property type="term" value="P:regulation of translational fidelity"/>
    <property type="evidence" value="ECO:0007669"/>
    <property type="project" value="TreeGrafter"/>
</dbReference>
<evidence type="ECO:0000256" key="13">
    <source>
        <dbReference type="PIRNR" id="PIRNR004930"/>
    </source>
</evidence>
<dbReference type="EC" id="2.7.7.87" evidence="3 13"/>
<dbReference type="PROSITE" id="PS51163">
    <property type="entry name" value="YRDC"/>
    <property type="match status" value="1"/>
</dbReference>
<feature type="binding site" evidence="14">
    <location>
        <position position="127"/>
    </location>
    <ligand>
        <name>L-threonine</name>
        <dbReference type="ChEBI" id="CHEBI:57926"/>
    </ligand>
</feature>
<dbReference type="Proteomes" id="UP000515317">
    <property type="component" value="Chromosome"/>
</dbReference>
<dbReference type="InterPro" id="IPR017945">
    <property type="entry name" value="DHBP_synth_RibB-like_a/b_dom"/>
</dbReference>
<dbReference type="GO" id="GO:0061710">
    <property type="term" value="F:L-threonylcarbamoyladenylate synthase"/>
    <property type="evidence" value="ECO:0007669"/>
    <property type="project" value="UniProtKB-EC"/>
</dbReference>
<evidence type="ECO:0000259" key="15">
    <source>
        <dbReference type="PROSITE" id="PS51163"/>
    </source>
</evidence>
<feature type="domain" description="YrdC-like" evidence="15">
    <location>
        <begin position="18"/>
        <end position="206"/>
    </location>
</feature>
<evidence type="ECO:0000256" key="6">
    <source>
        <dbReference type="ARBA" id="ARBA00022679"/>
    </source>
</evidence>
<dbReference type="InterPro" id="IPR010923">
    <property type="entry name" value="T(6)A37_SUA5"/>
</dbReference>
<dbReference type="GO" id="GO:0008033">
    <property type="term" value="P:tRNA processing"/>
    <property type="evidence" value="ECO:0007669"/>
    <property type="project" value="UniProtKB-KW"/>
</dbReference>
<keyword evidence="5 13" id="KW-0963">Cytoplasm</keyword>
<proteinExistence type="inferred from homology"/>
<evidence type="ECO:0000256" key="8">
    <source>
        <dbReference type="ARBA" id="ARBA00022695"/>
    </source>
</evidence>
<feature type="binding site" evidence="14">
    <location>
        <position position="63"/>
    </location>
    <ligand>
        <name>ATP</name>
        <dbReference type="ChEBI" id="CHEBI:30616"/>
    </ligand>
</feature>
<evidence type="ECO:0000256" key="3">
    <source>
        <dbReference type="ARBA" id="ARBA00012584"/>
    </source>
</evidence>
<dbReference type="Gene3D" id="3.40.50.11030">
    <property type="entry name" value="Threonylcarbamoyl-AMP synthase, C-terminal domain"/>
    <property type="match status" value="1"/>
</dbReference>